<proteinExistence type="predicted"/>
<evidence type="ECO:0000313" key="2">
    <source>
        <dbReference type="EMBL" id="KTD76783.1"/>
    </source>
</evidence>
<dbReference type="SUPFAM" id="SSF101801">
    <property type="entry name" value="Surface presentation of antigens (SPOA)"/>
    <property type="match status" value="1"/>
</dbReference>
<organism evidence="2 3">
    <name type="scientific">Legionella worsleiensis</name>
    <dbReference type="NCBI Taxonomy" id="45076"/>
    <lineage>
        <taxon>Bacteria</taxon>
        <taxon>Pseudomonadati</taxon>
        <taxon>Pseudomonadota</taxon>
        <taxon>Gammaproteobacteria</taxon>
        <taxon>Legionellales</taxon>
        <taxon>Legionellaceae</taxon>
        <taxon>Legionella</taxon>
    </lineage>
</organism>
<dbReference type="InterPro" id="IPR001543">
    <property type="entry name" value="FliN-like_C"/>
</dbReference>
<dbReference type="InterPro" id="IPR036429">
    <property type="entry name" value="SpoA-like_sf"/>
</dbReference>
<evidence type="ECO:0000259" key="1">
    <source>
        <dbReference type="Pfam" id="PF01052"/>
    </source>
</evidence>
<dbReference type="EMBL" id="LNZC01000027">
    <property type="protein sequence ID" value="KTD76783.1"/>
    <property type="molecule type" value="Genomic_DNA"/>
</dbReference>
<name>A0A0W1A614_9GAMM</name>
<dbReference type="Proteomes" id="UP000054662">
    <property type="component" value="Unassembled WGS sequence"/>
</dbReference>
<reference evidence="2 3" key="1">
    <citation type="submission" date="2015-11" db="EMBL/GenBank/DDBJ databases">
        <title>Genomic analysis of 38 Legionella species identifies large and diverse effector repertoires.</title>
        <authorList>
            <person name="Burstein D."/>
            <person name="Amaro F."/>
            <person name="Zusman T."/>
            <person name="Lifshitz Z."/>
            <person name="Cohen O."/>
            <person name="Gilbert J.A."/>
            <person name="Pupko T."/>
            <person name="Shuman H.A."/>
            <person name="Segal G."/>
        </authorList>
    </citation>
    <scope>NUCLEOTIDE SEQUENCE [LARGE SCALE GENOMIC DNA]</scope>
    <source>
        <strain evidence="2 3">ATCC 49508</strain>
    </source>
</reference>
<dbReference type="OrthoDB" id="5653393at2"/>
<dbReference type="STRING" id="45076.Lwor_2008"/>
<dbReference type="Pfam" id="PF01052">
    <property type="entry name" value="FliMN_C"/>
    <property type="match status" value="1"/>
</dbReference>
<dbReference type="RefSeq" id="WP_058493777.1">
    <property type="nucleotide sequence ID" value="NZ_CBCRUR010000004.1"/>
</dbReference>
<dbReference type="Gene3D" id="2.30.330.10">
    <property type="entry name" value="SpoA-like"/>
    <property type="match status" value="1"/>
</dbReference>
<evidence type="ECO:0000313" key="3">
    <source>
        <dbReference type="Proteomes" id="UP000054662"/>
    </source>
</evidence>
<keyword evidence="3" id="KW-1185">Reference proteome</keyword>
<dbReference type="PATRIC" id="fig|45076.6.peg.2190"/>
<feature type="domain" description="Flagellar motor switch protein FliN-like C-terminal" evidence="1">
    <location>
        <begin position="166"/>
        <end position="224"/>
    </location>
</feature>
<sequence length="236" mass="26877">MIKPYRLINSLELQQLSGQLFNVIQNWNNQYSLNPLSMELYLSPKDYCPSESISIKTPGSTLASLDSDYLNTLNHSLFGKDRLCFNPVSKELFLIFLQELLKVDECSITDEFCPVRDWLYPGSTTLVLQLTCDTRQIHILLHPDWVYQHLPKPHHKKNQSITLAEALSDQQVMLNLELDPITLPLQQLMNLAPGDVIATDQLINTPVSLMRHQQLVARADLGTSITYKSIMLRGIS</sequence>
<comment type="caution">
    <text evidence="2">The sequence shown here is derived from an EMBL/GenBank/DDBJ whole genome shotgun (WGS) entry which is preliminary data.</text>
</comment>
<protein>
    <submittedName>
        <fullName evidence="2">Surface presentation of antigens (SPOA)</fullName>
    </submittedName>
</protein>
<accession>A0A0W1A614</accession>
<gene>
    <name evidence="2" type="ORF">Lwor_2008</name>
</gene>
<dbReference type="AlphaFoldDB" id="A0A0W1A614"/>